<evidence type="ECO:0000313" key="4">
    <source>
        <dbReference type="Proteomes" id="UP000598146"/>
    </source>
</evidence>
<protein>
    <submittedName>
        <fullName evidence="3">Uncharacterized protein</fullName>
    </submittedName>
</protein>
<evidence type="ECO:0000256" key="1">
    <source>
        <dbReference type="SAM" id="Coils"/>
    </source>
</evidence>
<feature type="coiled-coil region" evidence="1">
    <location>
        <begin position="60"/>
        <end position="87"/>
    </location>
</feature>
<dbReference type="Proteomes" id="UP000598146">
    <property type="component" value="Unassembled WGS sequence"/>
</dbReference>
<gene>
    <name evidence="3" type="ORF">I4J89_16705</name>
</gene>
<feature type="transmembrane region" description="Helical" evidence="2">
    <location>
        <begin position="43"/>
        <end position="62"/>
    </location>
</feature>
<evidence type="ECO:0000313" key="3">
    <source>
        <dbReference type="EMBL" id="MBG0563093.1"/>
    </source>
</evidence>
<evidence type="ECO:0000256" key="2">
    <source>
        <dbReference type="SAM" id="Phobius"/>
    </source>
</evidence>
<sequence length="227" mass="24298">MTTALMPLDPTVSPQQASRVLTIRADLLPPEIRDGRRARRTRGFVLVTLVLVLAGLGGWYAMAAAAKNDAEEAYNQALEQLATVQNQQKKDKDVQKMVAVKQGNKALEKELKSLLVQDMSWANLLDLVRDTSTGTGVTVSEISGGLTDSAKAEDGAVGTLNVSGTAGNKKEVAEYVEALGELAYVSDPFVNSVNEGDDNRFAFALTVTVTDEGLCGRFTTECESEGK</sequence>
<reference evidence="3" key="1">
    <citation type="submission" date="2020-11" db="EMBL/GenBank/DDBJ databases">
        <title>Isolation and identification of active actinomycetes.</title>
        <authorList>
            <person name="Sun X."/>
        </authorList>
    </citation>
    <scope>NUCLEOTIDE SEQUENCE</scope>
    <source>
        <strain evidence="3">NEAU-A11</strain>
    </source>
</reference>
<keyword evidence="1" id="KW-0175">Coiled coil</keyword>
<keyword evidence="2" id="KW-1133">Transmembrane helix</keyword>
<dbReference type="EMBL" id="JADQTO010000007">
    <property type="protein sequence ID" value="MBG0563093.1"/>
    <property type="molecule type" value="Genomic_DNA"/>
</dbReference>
<comment type="caution">
    <text evidence="3">The sequence shown here is derived from an EMBL/GenBank/DDBJ whole genome shotgun (WGS) entry which is preliminary data.</text>
</comment>
<keyword evidence="4" id="KW-1185">Reference proteome</keyword>
<name>A0A931C9P0_9ACTN</name>
<keyword evidence="2" id="KW-0472">Membrane</keyword>
<keyword evidence="2" id="KW-0812">Transmembrane</keyword>
<dbReference type="RefSeq" id="WP_196414902.1">
    <property type="nucleotide sequence ID" value="NZ_JADQTO010000007.1"/>
</dbReference>
<dbReference type="AlphaFoldDB" id="A0A931C9P0"/>
<accession>A0A931C9P0</accession>
<proteinExistence type="predicted"/>
<organism evidence="3 4">
    <name type="scientific">Actinoplanes aureus</name>
    <dbReference type="NCBI Taxonomy" id="2792083"/>
    <lineage>
        <taxon>Bacteria</taxon>
        <taxon>Bacillati</taxon>
        <taxon>Actinomycetota</taxon>
        <taxon>Actinomycetes</taxon>
        <taxon>Micromonosporales</taxon>
        <taxon>Micromonosporaceae</taxon>
        <taxon>Actinoplanes</taxon>
    </lineage>
</organism>